<gene>
    <name evidence="3" type="ORF">SAMN05216234_1384</name>
</gene>
<dbReference type="InterPro" id="IPR051319">
    <property type="entry name" value="Oligoribo/pAp-PDE_c-di-AMP_PDE"/>
</dbReference>
<protein>
    <submittedName>
        <fullName evidence="3">Phosphoesterase RecJ domain-containing protein</fullName>
    </submittedName>
</protein>
<dbReference type="PANTHER" id="PTHR47618">
    <property type="entry name" value="BIFUNCTIONAL OLIGORIBONUCLEASE AND PAP PHOSPHATASE NRNA"/>
    <property type="match status" value="1"/>
</dbReference>
<dbReference type="RefSeq" id="WP_317068030.1">
    <property type="nucleotide sequence ID" value="NZ_CP136592.1"/>
</dbReference>
<proteinExistence type="predicted"/>
<evidence type="ECO:0000313" key="4">
    <source>
        <dbReference type="Proteomes" id="UP000199227"/>
    </source>
</evidence>
<dbReference type="Gene3D" id="3.90.1640.10">
    <property type="entry name" value="inorganic pyrophosphatase (n-terminal core)"/>
    <property type="match status" value="1"/>
</dbReference>
<accession>A0A1I5SWC3</accession>
<dbReference type="Pfam" id="PF02272">
    <property type="entry name" value="DHHA1"/>
    <property type="match status" value="1"/>
</dbReference>
<feature type="domain" description="DDH" evidence="1">
    <location>
        <begin position="18"/>
        <end position="153"/>
    </location>
</feature>
<keyword evidence="4" id="KW-1185">Reference proteome</keyword>
<dbReference type="SUPFAM" id="SSF64182">
    <property type="entry name" value="DHH phosphoesterases"/>
    <property type="match status" value="1"/>
</dbReference>
<organism evidence="3 4">
    <name type="scientific">Hydrogenimonas thermophila</name>
    <dbReference type="NCBI Taxonomy" id="223786"/>
    <lineage>
        <taxon>Bacteria</taxon>
        <taxon>Pseudomonadati</taxon>
        <taxon>Campylobacterota</taxon>
        <taxon>Epsilonproteobacteria</taxon>
        <taxon>Campylobacterales</taxon>
        <taxon>Hydrogenimonadaceae</taxon>
        <taxon>Hydrogenimonas</taxon>
    </lineage>
</organism>
<dbReference type="AlphaFoldDB" id="A0A1I5SWC3"/>
<sequence length="317" mass="35286">MPMNYNNAKELIEKSSYITIVGHINPDPDTLGSGLGLWWVLKKLQKRVDAVYVSRPLPQFLSWMPGFDKIKSAISDKTDLIISVDCGSFDRLGIDIPLGVKLINIDHHQSNSNYGDINIIEPEFASASEVVYKLVSISKWPMPKEAAENFYTALVSDTGFFSYEGVDKRVFEFAKELIEYGVKPDVIARNLKENEPLSKLRLLPLALQTLKLYLNAKVAGLEVTQKMFEQSGATVNDTDDLVNYARSLATVEVGFLIREESDGSLKVSLRSKNYVNVSKIAESFGGGGHVRAAGYTVRNITKDNLVNCLLDKITKEL</sequence>
<feature type="domain" description="DHHA1" evidence="2">
    <location>
        <begin position="227"/>
        <end position="311"/>
    </location>
</feature>
<dbReference type="Pfam" id="PF01368">
    <property type="entry name" value="DHH"/>
    <property type="match status" value="1"/>
</dbReference>
<dbReference type="PANTHER" id="PTHR47618:SF1">
    <property type="entry name" value="BIFUNCTIONAL OLIGORIBONUCLEASE AND PAP PHOSPHATASE NRNA"/>
    <property type="match status" value="1"/>
</dbReference>
<reference evidence="3 4" key="1">
    <citation type="submission" date="2016-10" db="EMBL/GenBank/DDBJ databases">
        <authorList>
            <person name="de Groot N.N."/>
        </authorList>
    </citation>
    <scope>NUCLEOTIDE SEQUENCE [LARGE SCALE GENOMIC DNA]</scope>
    <source>
        <strain evidence="3 4">EP1-55-1</strain>
    </source>
</reference>
<evidence type="ECO:0000259" key="2">
    <source>
        <dbReference type="Pfam" id="PF02272"/>
    </source>
</evidence>
<dbReference type="InterPro" id="IPR038763">
    <property type="entry name" value="DHH_sf"/>
</dbReference>
<dbReference type="Gene3D" id="3.10.310.30">
    <property type="match status" value="1"/>
</dbReference>
<evidence type="ECO:0000259" key="1">
    <source>
        <dbReference type="Pfam" id="PF01368"/>
    </source>
</evidence>
<dbReference type="Proteomes" id="UP000199227">
    <property type="component" value="Unassembled WGS sequence"/>
</dbReference>
<dbReference type="InterPro" id="IPR001667">
    <property type="entry name" value="DDH_dom"/>
</dbReference>
<dbReference type="InterPro" id="IPR003156">
    <property type="entry name" value="DHHA1_dom"/>
</dbReference>
<dbReference type="GO" id="GO:0003676">
    <property type="term" value="F:nucleic acid binding"/>
    <property type="evidence" value="ECO:0007669"/>
    <property type="project" value="InterPro"/>
</dbReference>
<name>A0A1I5SWC3_9BACT</name>
<evidence type="ECO:0000313" key="3">
    <source>
        <dbReference type="EMBL" id="SFP75075.1"/>
    </source>
</evidence>
<dbReference type="EMBL" id="FOXB01000038">
    <property type="protein sequence ID" value="SFP75075.1"/>
    <property type="molecule type" value="Genomic_DNA"/>
</dbReference>
<dbReference type="STRING" id="223786.SAMN05216234_1384"/>